<evidence type="ECO:0000313" key="1">
    <source>
        <dbReference type="EMBL" id="KAK3401853.1"/>
    </source>
</evidence>
<comment type="caution">
    <text evidence="1">The sequence shown here is derived from an EMBL/GenBank/DDBJ whole genome shotgun (WGS) entry which is preliminary data.</text>
</comment>
<keyword evidence="2" id="KW-1185">Reference proteome</keyword>
<reference evidence="1" key="2">
    <citation type="submission" date="2023-07" db="EMBL/GenBank/DDBJ databases">
        <authorList>
            <consortium name="Lawrence Berkeley National Laboratory"/>
            <person name="Haridas S."/>
            <person name="Hensen N."/>
            <person name="Bonometti L."/>
            <person name="Westerberg I."/>
            <person name="Brannstrom I.O."/>
            <person name="Guillou S."/>
            <person name="Cros-Aarteil S."/>
            <person name="Calhoun S."/>
            <person name="Kuo A."/>
            <person name="Mondo S."/>
            <person name="Pangilinan J."/>
            <person name="Riley R."/>
            <person name="LaButti K."/>
            <person name="Andreopoulos B."/>
            <person name="Lipzen A."/>
            <person name="Chen C."/>
            <person name="Yanf M."/>
            <person name="Daum C."/>
            <person name="Ng V."/>
            <person name="Clum A."/>
            <person name="Steindorff A."/>
            <person name="Ohm R."/>
            <person name="Martin F."/>
            <person name="Silar P."/>
            <person name="Natvig D."/>
            <person name="Lalanne C."/>
            <person name="Gautier V."/>
            <person name="Ament-velasquez S.L."/>
            <person name="Kruys A."/>
            <person name="Hutchinson M.I."/>
            <person name="Powell A.J."/>
            <person name="Barry K."/>
            <person name="Miller A.N."/>
            <person name="Grigoriev I.V."/>
            <person name="Debuchy R."/>
            <person name="Gladieux P."/>
            <person name="Thoren M.H."/>
            <person name="Johannesson H."/>
        </authorList>
    </citation>
    <scope>NUCLEOTIDE SEQUENCE</scope>
    <source>
        <strain evidence="1">FGSC 1904</strain>
    </source>
</reference>
<sequence>PIQFPGPAMARACGQQAVNTILTDGTMPIESVPFSSSASCKIAASLEVLRLELQGNPFLCRGALFADNASPLQRFTPCQRILFKTSIPIPHEGPCNVSVVNTATNTIFGQPLMFNSYADERLAKSITPLFASRCREVGKC</sequence>
<protein>
    <submittedName>
        <fullName evidence="1">Uncharacterized protein</fullName>
    </submittedName>
</protein>
<dbReference type="EMBL" id="JAUTDP010000002">
    <property type="protein sequence ID" value="KAK3401853.1"/>
    <property type="molecule type" value="Genomic_DNA"/>
</dbReference>
<organism evidence="1 2">
    <name type="scientific">Sordaria brevicollis</name>
    <dbReference type="NCBI Taxonomy" id="83679"/>
    <lineage>
        <taxon>Eukaryota</taxon>
        <taxon>Fungi</taxon>
        <taxon>Dikarya</taxon>
        <taxon>Ascomycota</taxon>
        <taxon>Pezizomycotina</taxon>
        <taxon>Sordariomycetes</taxon>
        <taxon>Sordariomycetidae</taxon>
        <taxon>Sordariales</taxon>
        <taxon>Sordariaceae</taxon>
        <taxon>Sordaria</taxon>
    </lineage>
</organism>
<evidence type="ECO:0000313" key="2">
    <source>
        <dbReference type="Proteomes" id="UP001281003"/>
    </source>
</evidence>
<name>A0AAE0PL11_SORBR</name>
<accession>A0AAE0PL11</accession>
<feature type="non-terminal residue" evidence="1">
    <location>
        <position position="1"/>
    </location>
</feature>
<reference evidence="1" key="1">
    <citation type="journal article" date="2023" name="Mol. Phylogenet. Evol.">
        <title>Genome-scale phylogeny and comparative genomics of the fungal order Sordariales.</title>
        <authorList>
            <person name="Hensen N."/>
            <person name="Bonometti L."/>
            <person name="Westerberg I."/>
            <person name="Brannstrom I.O."/>
            <person name="Guillou S."/>
            <person name="Cros-Aarteil S."/>
            <person name="Calhoun S."/>
            <person name="Haridas S."/>
            <person name="Kuo A."/>
            <person name="Mondo S."/>
            <person name="Pangilinan J."/>
            <person name="Riley R."/>
            <person name="LaButti K."/>
            <person name="Andreopoulos B."/>
            <person name="Lipzen A."/>
            <person name="Chen C."/>
            <person name="Yan M."/>
            <person name="Daum C."/>
            <person name="Ng V."/>
            <person name="Clum A."/>
            <person name="Steindorff A."/>
            <person name="Ohm R.A."/>
            <person name="Martin F."/>
            <person name="Silar P."/>
            <person name="Natvig D.O."/>
            <person name="Lalanne C."/>
            <person name="Gautier V."/>
            <person name="Ament-Velasquez S.L."/>
            <person name="Kruys A."/>
            <person name="Hutchinson M.I."/>
            <person name="Powell A.J."/>
            <person name="Barry K."/>
            <person name="Miller A.N."/>
            <person name="Grigoriev I.V."/>
            <person name="Debuchy R."/>
            <person name="Gladieux P."/>
            <person name="Hiltunen Thoren M."/>
            <person name="Johannesson H."/>
        </authorList>
    </citation>
    <scope>NUCLEOTIDE SEQUENCE</scope>
    <source>
        <strain evidence="1">FGSC 1904</strain>
    </source>
</reference>
<proteinExistence type="predicted"/>
<gene>
    <name evidence="1" type="ORF">B0T20DRAFT_345512</name>
</gene>
<dbReference type="AlphaFoldDB" id="A0AAE0PL11"/>
<dbReference type="Proteomes" id="UP001281003">
    <property type="component" value="Unassembled WGS sequence"/>
</dbReference>